<dbReference type="GO" id="GO:0016020">
    <property type="term" value="C:membrane"/>
    <property type="evidence" value="ECO:0007669"/>
    <property type="project" value="UniProtKB-SubCell"/>
</dbReference>
<dbReference type="InterPro" id="IPR023494">
    <property type="entry name" value="Cyt_c_bgen_Ccs1/CcsB/ResB"/>
</dbReference>
<dbReference type="HOGENOM" id="CLU_725139_0_0_7"/>
<dbReference type="InterPro" id="IPR007816">
    <property type="entry name" value="ResB-like_domain"/>
</dbReference>
<evidence type="ECO:0000259" key="7">
    <source>
        <dbReference type="Pfam" id="PF05140"/>
    </source>
</evidence>
<feature type="transmembrane region" description="Helical" evidence="6">
    <location>
        <begin position="101"/>
        <end position="123"/>
    </location>
</feature>
<reference evidence="8" key="1">
    <citation type="submission" date="2009-07" db="EMBL/GenBank/DDBJ databases">
        <title>Complete sequence of Geobacter sp. M21.</title>
        <authorList>
            <consortium name="US DOE Joint Genome Institute"/>
            <person name="Lucas S."/>
            <person name="Copeland A."/>
            <person name="Lapidus A."/>
            <person name="Glavina del Rio T."/>
            <person name="Dalin E."/>
            <person name="Tice H."/>
            <person name="Bruce D."/>
            <person name="Goodwin L."/>
            <person name="Pitluck S."/>
            <person name="Saunders E."/>
            <person name="Brettin T."/>
            <person name="Detter J.C."/>
            <person name="Han C."/>
            <person name="Larimer F."/>
            <person name="Land M."/>
            <person name="Hauser L."/>
            <person name="Kyrpides N."/>
            <person name="Ovchinnikova G."/>
            <person name="Lovley D."/>
        </authorList>
    </citation>
    <scope>NUCLEOTIDE SEQUENCE [LARGE SCALE GENOMIC DNA]</scope>
    <source>
        <strain evidence="8">M21</strain>
    </source>
</reference>
<evidence type="ECO:0000313" key="8">
    <source>
        <dbReference type="EMBL" id="ACT19559.1"/>
    </source>
</evidence>
<sequence>MNQEKEVVSPSDAEPELYPLEPRYHPIHAFPRLVYGFLASTKLALLLLIAILLSCLAGVTVYRGEEAWRMIFSTVWFNGVLVLLVLNIACCFFGRIWRRKLTLVSLGMILFHASFIGVLAGAVTNSLFHFDGVLRLTEGETLPNSAPESYDSSYHGRFFKFSMLKGETTLEKVHWDYKVQGKHNIVAYELLVQDGASEKRDVIYVTKSMKCNGVGYYPEKEGFSPLVVLSDRQKHELYGAYLPLQGLRQKDRPVLYTTGTKHGPGVMPFPQEPASNRLFDLQVTLRPNPDAQVRGGEATFSVWPLNQGGGPAPPQIQGTAKMGDFFDQGEYLLSFKELRYWALMRVRYSPGQPVVLWSLWVGLAGMIMTTVGRVMRSRQVIVRDL</sequence>
<proteinExistence type="predicted"/>
<keyword evidence="4 6" id="KW-1133">Transmembrane helix</keyword>
<protein>
    <recommendedName>
        <fullName evidence="7">ResB-like domain-containing protein</fullName>
    </recommendedName>
</protein>
<dbReference type="GO" id="GO:0017004">
    <property type="term" value="P:cytochrome complex assembly"/>
    <property type="evidence" value="ECO:0007669"/>
    <property type="project" value="UniProtKB-KW"/>
</dbReference>
<dbReference type="eggNOG" id="COG1333">
    <property type="taxonomic scope" value="Bacteria"/>
</dbReference>
<evidence type="ECO:0000256" key="3">
    <source>
        <dbReference type="ARBA" id="ARBA00022748"/>
    </source>
</evidence>
<evidence type="ECO:0000256" key="5">
    <source>
        <dbReference type="ARBA" id="ARBA00023136"/>
    </source>
</evidence>
<dbReference type="OrthoDB" id="5392166at2"/>
<accession>C6E607</accession>
<name>C6E607_GEOSM</name>
<feature type="transmembrane region" description="Helical" evidence="6">
    <location>
        <begin position="354"/>
        <end position="375"/>
    </location>
</feature>
<evidence type="ECO:0000256" key="2">
    <source>
        <dbReference type="ARBA" id="ARBA00022692"/>
    </source>
</evidence>
<dbReference type="EMBL" id="CP001661">
    <property type="protein sequence ID" value="ACT19559.1"/>
    <property type="molecule type" value="Genomic_DNA"/>
</dbReference>
<feature type="domain" description="ResB-like" evidence="7">
    <location>
        <begin position="105"/>
        <end position="380"/>
    </location>
</feature>
<dbReference type="PANTHER" id="PTHR31566">
    <property type="entry name" value="CYTOCHROME C BIOGENESIS PROTEIN CCS1, CHLOROPLASTIC"/>
    <property type="match status" value="1"/>
</dbReference>
<dbReference type="STRING" id="443144.GM21_3538"/>
<dbReference type="KEGG" id="gem:GM21_3538"/>
<organism evidence="8">
    <name type="scientific">Geobacter sp. (strain M21)</name>
    <dbReference type="NCBI Taxonomy" id="443144"/>
    <lineage>
        <taxon>Bacteria</taxon>
        <taxon>Pseudomonadati</taxon>
        <taxon>Thermodesulfobacteriota</taxon>
        <taxon>Desulfuromonadia</taxon>
        <taxon>Geobacterales</taxon>
        <taxon>Geobacteraceae</taxon>
        <taxon>Geobacter</taxon>
    </lineage>
</organism>
<keyword evidence="5 6" id="KW-0472">Membrane</keyword>
<evidence type="ECO:0000256" key="1">
    <source>
        <dbReference type="ARBA" id="ARBA00004141"/>
    </source>
</evidence>
<evidence type="ECO:0000256" key="4">
    <source>
        <dbReference type="ARBA" id="ARBA00022989"/>
    </source>
</evidence>
<keyword evidence="3" id="KW-0201">Cytochrome c-type biogenesis</keyword>
<evidence type="ECO:0000256" key="6">
    <source>
        <dbReference type="SAM" id="Phobius"/>
    </source>
</evidence>
<keyword evidence="2 6" id="KW-0812">Transmembrane</keyword>
<comment type="subcellular location">
    <subcellularLocation>
        <location evidence="1">Membrane</location>
        <topology evidence="1">Multi-pass membrane protein</topology>
    </subcellularLocation>
</comment>
<dbReference type="AlphaFoldDB" id="C6E607"/>
<gene>
    <name evidence="8" type="ordered locus">GM21_3538</name>
</gene>
<feature type="transmembrane region" description="Helical" evidence="6">
    <location>
        <begin position="71"/>
        <end position="94"/>
    </location>
</feature>
<dbReference type="Pfam" id="PF05140">
    <property type="entry name" value="ResB"/>
    <property type="match status" value="1"/>
</dbReference>
<feature type="transmembrane region" description="Helical" evidence="6">
    <location>
        <begin position="33"/>
        <end position="59"/>
    </location>
</feature>